<feature type="transmembrane region" description="Helical" evidence="1">
    <location>
        <begin position="110"/>
        <end position="130"/>
    </location>
</feature>
<gene>
    <name evidence="2" type="ORF">SAMN05421759_103143</name>
</gene>
<dbReference type="OrthoDB" id="5915175at2"/>
<keyword evidence="1" id="KW-0812">Transmembrane</keyword>
<organism evidence="2 3">
    <name type="scientific">Roseivivax lentus</name>
    <dbReference type="NCBI Taxonomy" id="633194"/>
    <lineage>
        <taxon>Bacteria</taxon>
        <taxon>Pseudomonadati</taxon>
        <taxon>Pseudomonadota</taxon>
        <taxon>Alphaproteobacteria</taxon>
        <taxon>Rhodobacterales</taxon>
        <taxon>Roseobacteraceae</taxon>
        <taxon>Roseivivax</taxon>
    </lineage>
</organism>
<dbReference type="AlphaFoldDB" id="A0A1N7LTV2"/>
<evidence type="ECO:0000256" key="1">
    <source>
        <dbReference type="SAM" id="Phobius"/>
    </source>
</evidence>
<feature type="transmembrane region" description="Helical" evidence="1">
    <location>
        <begin position="83"/>
        <end position="104"/>
    </location>
</feature>
<dbReference type="STRING" id="633194.SAMN05421759_103143"/>
<feature type="transmembrane region" description="Helical" evidence="1">
    <location>
        <begin position="287"/>
        <end position="309"/>
    </location>
</feature>
<keyword evidence="1" id="KW-1133">Transmembrane helix</keyword>
<evidence type="ECO:0008006" key="4">
    <source>
        <dbReference type="Google" id="ProtNLM"/>
    </source>
</evidence>
<protein>
    <recommendedName>
        <fullName evidence="4">DoxX protein</fullName>
    </recommendedName>
</protein>
<dbReference type="EMBL" id="FTOQ01000003">
    <property type="protein sequence ID" value="SIS77131.1"/>
    <property type="molecule type" value="Genomic_DNA"/>
</dbReference>
<feature type="transmembrane region" description="Helical" evidence="1">
    <location>
        <begin position="238"/>
        <end position="256"/>
    </location>
</feature>
<feature type="transmembrane region" description="Helical" evidence="1">
    <location>
        <begin position="262"/>
        <end position="280"/>
    </location>
</feature>
<accession>A0A1N7LTV2</accession>
<keyword evidence="3" id="KW-1185">Reference proteome</keyword>
<dbReference type="Proteomes" id="UP000186684">
    <property type="component" value="Unassembled WGS sequence"/>
</dbReference>
<keyword evidence="1" id="KW-0472">Membrane</keyword>
<evidence type="ECO:0000313" key="3">
    <source>
        <dbReference type="Proteomes" id="UP000186684"/>
    </source>
</evidence>
<sequence>MKTWFFYGVGLSTVLIGTGAAAHVNWFVQTDAEPLANVAVTDPIFLAWCVLAAGMVAFSVWLDGKLPTPRIVQSKLRHDFMEILRVFTGMSFLLTAYDGALVAPHKLAEGGLGLTLLILQAVIGILLIANRWIKVTAVLMLVLHAGVTWKFGFLPALEYAIVVGIAFFLLFNSFESEVWRDLLKPYSVDVLRIWTGISLVALAVGEKLAPSAMGQVFVAQYQWNFMEALGITIFDDRLFVLSAGMVEAVLGIVLILGTTVRLAVLALSIMMAISNIVFILQGNNEAALVEFIGHMPIIGVALLLLLLGYGQRLRITDLPPVRSLLGGVEEPVPVRPQ</sequence>
<reference evidence="3" key="1">
    <citation type="submission" date="2017-01" db="EMBL/GenBank/DDBJ databases">
        <authorList>
            <person name="Varghese N."/>
            <person name="Submissions S."/>
        </authorList>
    </citation>
    <scope>NUCLEOTIDE SEQUENCE [LARGE SCALE GENOMIC DNA]</scope>
    <source>
        <strain evidence="3">DSM 29430</strain>
    </source>
</reference>
<evidence type="ECO:0000313" key="2">
    <source>
        <dbReference type="EMBL" id="SIS77131.1"/>
    </source>
</evidence>
<feature type="transmembrane region" description="Helical" evidence="1">
    <location>
        <begin position="151"/>
        <end position="171"/>
    </location>
</feature>
<name>A0A1N7LTV2_9RHOB</name>
<proteinExistence type="predicted"/>
<dbReference type="RefSeq" id="WP_076446685.1">
    <property type="nucleotide sequence ID" value="NZ_FTOQ01000003.1"/>
</dbReference>
<feature type="transmembrane region" description="Helical" evidence="1">
    <location>
        <begin position="45"/>
        <end position="62"/>
    </location>
</feature>